<dbReference type="EMBL" id="BARU01037531">
    <property type="protein sequence ID" value="GAH88638.1"/>
    <property type="molecule type" value="Genomic_DNA"/>
</dbReference>
<evidence type="ECO:0000313" key="1">
    <source>
        <dbReference type="EMBL" id="GAH88638.1"/>
    </source>
</evidence>
<protein>
    <submittedName>
        <fullName evidence="1">Uncharacterized protein</fullName>
    </submittedName>
</protein>
<feature type="non-terminal residue" evidence="1">
    <location>
        <position position="47"/>
    </location>
</feature>
<organism evidence="1">
    <name type="scientific">marine sediment metagenome</name>
    <dbReference type="NCBI Taxonomy" id="412755"/>
    <lineage>
        <taxon>unclassified sequences</taxon>
        <taxon>metagenomes</taxon>
        <taxon>ecological metagenomes</taxon>
    </lineage>
</organism>
<dbReference type="AlphaFoldDB" id="X1L393"/>
<reference evidence="1" key="1">
    <citation type="journal article" date="2014" name="Front. Microbiol.">
        <title>High frequency of phylogenetically diverse reductive dehalogenase-homologous genes in deep subseafloor sedimentary metagenomes.</title>
        <authorList>
            <person name="Kawai M."/>
            <person name="Futagami T."/>
            <person name="Toyoda A."/>
            <person name="Takaki Y."/>
            <person name="Nishi S."/>
            <person name="Hori S."/>
            <person name="Arai W."/>
            <person name="Tsubouchi T."/>
            <person name="Morono Y."/>
            <person name="Uchiyama I."/>
            <person name="Ito T."/>
            <person name="Fujiyama A."/>
            <person name="Inagaki F."/>
            <person name="Takami H."/>
        </authorList>
    </citation>
    <scope>NUCLEOTIDE SEQUENCE</scope>
    <source>
        <strain evidence="1">Expedition CK06-06</strain>
    </source>
</reference>
<sequence length="47" mass="5409">MRPEYNFDYSKAVRGKYYKRLLDEGSNVVVLDPDIAKAFHDSASVNE</sequence>
<proteinExistence type="predicted"/>
<gene>
    <name evidence="1" type="ORF">S03H2_58464</name>
</gene>
<comment type="caution">
    <text evidence="1">The sequence shown here is derived from an EMBL/GenBank/DDBJ whole genome shotgun (WGS) entry which is preliminary data.</text>
</comment>
<accession>X1L393</accession>
<name>X1L393_9ZZZZ</name>